<evidence type="ECO:0000313" key="1">
    <source>
        <dbReference type="EMBL" id="RAJ08604.1"/>
    </source>
</evidence>
<name>A0A327QXY7_9BACT</name>
<proteinExistence type="predicted"/>
<evidence type="ECO:0000313" key="2">
    <source>
        <dbReference type="Proteomes" id="UP000249547"/>
    </source>
</evidence>
<dbReference type="EMBL" id="QLLL01000002">
    <property type="protein sequence ID" value="RAJ08604.1"/>
    <property type="molecule type" value="Genomic_DNA"/>
</dbReference>
<dbReference type="RefSeq" id="WP_111596738.1">
    <property type="nucleotide sequence ID" value="NZ_QLLL01000002.1"/>
</dbReference>
<organism evidence="1 2">
    <name type="scientific">Chitinophaga skermanii</name>
    <dbReference type="NCBI Taxonomy" id="331697"/>
    <lineage>
        <taxon>Bacteria</taxon>
        <taxon>Pseudomonadati</taxon>
        <taxon>Bacteroidota</taxon>
        <taxon>Chitinophagia</taxon>
        <taxon>Chitinophagales</taxon>
        <taxon>Chitinophagaceae</taxon>
        <taxon>Chitinophaga</taxon>
    </lineage>
</organism>
<dbReference type="OrthoDB" id="680113at2"/>
<comment type="caution">
    <text evidence="1">The sequence shown here is derived from an EMBL/GenBank/DDBJ whole genome shotgun (WGS) entry which is preliminary data.</text>
</comment>
<accession>A0A327QXY7</accession>
<dbReference type="Proteomes" id="UP000249547">
    <property type="component" value="Unassembled WGS sequence"/>
</dbReference>
<sequence>MKKKNLSLAKKLFVDKATIAQLTKHQQSDVKGGAVTLQADCATYDPQVTCESRPRPGYVCM</sequence>
<evidence type="ECO:0008006" key="3">
    <source>
        <dbReference type="Google" id="ProtNLM"/>
    </source>
</evidence>
<protein>
    <recommendedName>
        <fullName evidence="3">Natural product</fullName>
    </recommendedName>
</protein>
<reference evidence="1 2" key="1">
    <citation type="submission" date="2018-06" db="EMBL/GenBank/DDBJ databases">
        <title>Genomic Encyclopedia of Archaeal and Bacterial Type Strains, Phase II (KMG-II): from individual species to whole genera.</title>
        <authorList>
            <person name="Goeker M."/>
        </authorList>
    </citation>
    <scope>NUCLEOTIDE SEQUENCE [LARGE SCALE GENOMIC DNA]</scope>
    <source>
        <strain evidence="1 2">DSM 23857</strain>
    </source>
</reference>
<dbReference type="NCBIfam" id="NF038153">
    <property type="entry name" value="lant_leader_L1a"/>
    <property type="match status" value="1"/>
</dbReference>
<dbReference type="InterPro" id="IPR058238">
    <property type="entry name" value="Lant_leader_dom"/>
</dbReference>
<gene>
    <name evidence="1" type="ORF">LX64_01257</name>
</gene>
<keyword evidence="2" id="KW-1185">Reference proteome</keyword>
<dbReference type="AlphaFoldDB" id="A0A327QXY7"/>